<protein>
    <submittedName>
        <fullName evidence="1">Uncharacterized protein</fullName>
    </submittedName>
</protein>
<keyword evidence="2" id="KW-1185">Reference proteome</keyword>
<organism evidence="1 2">
    <name type="scientific">Araneus ventricosus</name>
    <name type="common">Orbweaver spider</name>
    <name type="synonym">Epeira ventricosa</name>
    <dbReference type="NCBI Taxonomy" id="182803"/>
    <lineage>
        <taxon>Eukaryota</taxon>
        <taxon>Metazoa</taxon>
        <taxon>Ecdysozoa</taxon>
        <taxon>Arthropoda</taxon>
        <taxon>Chelicerata</taxon>
        <taxon>Arachnida</taxon>
        <taxon>Araneae</taxon>
        <taxon>Araneomorphae</taxon>
        <taxon>Entelegynae</taxon>
        <taxon>Araneoidea</taxon>
        <taxon>Araneidae</taxon>
        <taxon>Araneus</taxon>
    </lineage>
</organism>
<proteinExistence type="predicted"/>
<evidence type="ECO:0000313" key="1">
    <source>
        <dbReference type="EMBL" id="GBN04584.1"/>
    </source>
</evidence>
<name>A0A4Y2KPP5_ARAVE</name>
<gene>
    <name evidence="1" type="ORF">AVEN_1985_1</name>
</gene>
<dbReference type="AlphaFoldDB" id="A0A4Y2KPP5"/>
<dbReference type="Proteomes" id="UP000499080">
    <property type="component" value="Unassembled WGS sequence"/>
</dbReference>
<evidence type="ECO:0000313" key="2">
    <source>
        <dbReference type="Proteomes" id="UP000499080"/>
    </source>
</evidence>
<feature type="non-terminal residue" evidence="1">
    <location>
        <position position="49"/>
    </location>
</feature>
<accession>A0A4Y2KPP5</accession>
<sequence>MGIPAMKAGLNVDCVKIGGRGVVVPLVSLYATIARQAPVLTTCVLLPFQ</sequence>
<comment type="caution">
    <text evidence="1">The sequence shown here is derived from an EMBL/GenBank/DDBJ whole genome shotgun (WGS) entry which is preliminary data.</text>
</comment>
<dbReference type="EMBL" id="BGPR01004897">
    <property type="protein sequence ID" value="GBN04584.1"/>
    <property type="molecule type" value="Genomic_DNA"/>
</dbReference>
<reference evidence="1 2" key="1">
    <citation type="journal article" date="2019" name="Sci. Rep.">
        <title>Orb-weaving spider Araneus ventricosus genome elucidates the spidroin gene catalogue.</title>
        <authorList>
            <person name="Kono N."/>
            <person name="Nakamura H."/>
            <person name="Ohtoshi R."/>
            <person name="Moran D.A.P."/>
            <person name="Shinohara A."/>
            <person name="Yoshida Y."/>
            <person name="Fujiwara M."/>
            <person name="Mori M."/>
            <person name="Tomita M."/>
            <person name="Arakawa K."/>
        </authorList>
    </citation>
    <scope>NUCLEOTIDE SEQUENCE [LARGE SCALE GENOMIC DNA]</scope>
</reference>